<evidence type="ECO:0000256" key="1">
    <source>
        <dbReference type="ARBA" id="ARBA00008987"/>
    </source>
</evidence>
<sequence>MSIYCDDESFAAKVLKSTTPVLVFFTAEWCGPCKAIAPRLHMLEDFYIARLELCIVDVDISQSIVAQYSILAMPTVILFKDGNIITRIEGADVEKIKSTLAANL</sequence>
<dbReference type="InterPro" id="IPR013766">
    <property type="entry name" value="Thioredoxin_domain"/>
</dbReference>
<name>A0ABS5N1S5_9PSED</name>
<proteinExistence type="inferred from homology"/>
<keyword evidence="9" id="KW-1185">Reference proteome</keyword>
<dbReference type="PROSITE" id="PS00194">
    <property type="entry name" value="THIOREDOXIN_1"/>
    <property type="match status" value="1"/>
</dbReference>
<keyword evidence="3" id="KW-0249">Electron transport</keyword>
<evidence type="ECO:0000313" key="8">
    <source>
        <dbReference type="EMBL" id="MBS4080533.1"/>
    </source>
</evidence>
<evidence type="ECO:0000256" key="4">
    <source>
        <dbReference type="ARBA" id="ARBA00023157"/>
    </source>
</evidence>
<dbReference type="PANTHER" id="PTHR45663:SF11">
    <property type="entry name" value="GEO12009P1"/>
    <property type="match status" value="1"/>
</dbReference>
<dbReference type="InterPro" id="IPR036249">
    <property type="entry name" value="Thioredoxin-like_sf"/>
</dbReference>
<keyword evidence="4" id="KW-1015">Disulfide bond</keyword>
<dbReference type="RefSeq" id="WP_212545653.1">
    <property type="nucleotide sequence ID" value="NZ_JAGYHF010000010.1"/>
</dbReference>
<dbReference type="EMBL" id="JAGYHF010000010">
    <property type="protein sequence ID" value="MBS4080533.1"/>
    <property type="molecule type" value="Genomic_DNA"/>
</dbReference>
<evidence type="ECO:0000256" key="6">
    <source>
        <dbReference type="PIRNR" id="PIRNR000077"/>
    </source>
</evidence>
<dbReference type="Gene3D" id="3.40.30.10">
    <property type="entry name" value="Glutaredoxin"/>
    <property type="match status" value="1"/>
</dbReference>
<feature type="domain" description="Thioredoxin" evidence="7">
    <location>
        <begin position="1"/>
        <end position="104"/>
    </location>
</feature>
<dbReference type="InterPro" id="IPR017937">
    <property type="entry name" value="Thioredoxin_CS"/>
</dbReference>
<evidence type="ECO:0000256" key="3">
    <source>
        <dbReference type="ARBA" id="ARBA00022982"/>
    </source>
</evidence>
<evidence type="ECO:0000256" key="2">
    <source>
        <dbReference type="ARBA" id="ARBA00022448"/>
    </source>
</evidence>
<dbReference type="PIRSF" id="PIRSF000077">
    <property type="entry name" value="Thioredoxin"/>
    <property type="match status" value="1"/>
</dbReference>
<dbReference type="Pfam" id="PF00085">
    <property type="entry name" value="Thioredoxin"/>
    <property type="match status" value="1"/>
</dbReference>
<keyword evidence="2" id="KW-0813">Transport</keyword>
<comment type="similarity">
    <text evidence="1 6">Belongs to the thioredoxin family.</text>
</comment>
<evidence type="ECO:0000256" key="5">
    <source>
        <dbReference type="ARBA" id="ARBA00023284"/>
    </source>
</evidence>
<protein>
    <recommendedName>
        <fullName evidence="6">Thioredoxin</fullName>
    </recommendedName>
</protein>
<dbReference type="CDD" id="cd02947">
    <property type="entry name" value="TRX_family"/>
    <property type="match status" value="1"/>
</dbReference>
<accession>A0ABS5N1S5</accession>
<organism evidence="8 9">
    <name type="scientific">Pseudomonas rustica</name>
    <dbReference type="NCBI Taxonomy" id="2827099"/>
    <lineage>
        <taxon>Bacteria</taxon>
        <taxon>Pseudomonadati</taxon>
        <taxon>Pseudomonadota</taxon>
        <taxon>Gammaproteobacteria</taxon>
        <taxon>Pseudomonadales</taxon>
        <taxon>Pseudomonadaceae</taxon>
        <taxon>Pseudomonas</taxon>
    </lineage>
</organism>
<dbReference type="InterPro" id="IPR005746">
    <property type="entry name" value="Thioredoxin"/>
</dbReference>
<dbReference type="SUPFAM" id="SSF52833">
    <property type="entry name" value="Thioredoxin-like"/>
    <property type="match status" value="1"/>
</dbReference>
<evidence type="ECO:0000313" key="9">
    <source>
        <dbReference type="Proteomes" id="UP000676035"/>
    </source>
</evidence>
<evidence type="ECO:0000259" key="7">
    <source>
        <dbReference type="PROSITE" id="PS51352"/>
    </source>
</evidence>
<dbReference type="Proteomes" id="UP000676035">
    <property type="component" value="Unassembled WGS sequence"/>
</dbReference>
<dbReference type="PANTHER" id="PTHR45663">
    <property type="entry name" value="GEO12009P1"/>
    <property type="match status" value="1"/>
</dbReference>
<comment type="caution">
    <text evidence="8">The sequence shown here is derived from an EMBL/GenBank/DDBJ whole genome shotgun (WGS) entry which is preliminary data.</text>
</comment>
<gene>
    <name evidence="8" type="ORF">KFS80_19790</name>
</gene>
<reference evidence="8 9" key="1">
    <citation type="submission" date="2021-04" db="EMBL/GenBank/DDBJ databases">
        <title>Pseudomonas rustica sp. nov. isolated from raw milk.</title>
        <authorList>
            <person name="Fiedler G."/>
            <person name="Gieschler S."/>
            <person name="Kabisch J."/>
            <person name="Grimmler C."/>
            <person name="Brinks E."/>
            <person name="Wagner N."/>
            <person name="Hetzer B."/>
            <person name="Franz C.M.A.P."/>
            <person name="Boehnlein C."/>
        </authorList>
    </citation>
    <scope>NUCLEOTIDE SEQUENCE [LARGE SCALE GENOMIC DNA]</scope>
    <source>
        <strain evidence="8 9">MBT-4</strain>
    </source>
</reference>
<dbReference type="PRINTS" id="PR00421">
    <property type="entry name" value="THIOREDOXIN"/>
</dbReference>
<keyword evidence="5" id="KW-0676">Redox-active center</keyword>
<dbReference type="PROSITE" id="PS51352">
    <property type="entry name" value="THIOREDOXIN_2"/>
    <property type="match status" value="1"/>
</dbReference>